<dbReference type="EMBL" id="SDGZ01000006">
    <property type="protein sequence ID" value="TYC50695.1"/>
    <property type="molecule type" value="Genomic_DNA"/>
</dbReference>
<dbReference type="InterPro" id="IPR049458">
    <property type="entry name" value="EpsG-like"/>
</dbReference>
<feature type="transmembrane region" description="Helical" evidence="1">
    <location>
        <begin position="153"/>
        <end position="174"/>
    </location>
</feature>
<feature type="transmembrane region" description="Helical" evidence="1">
    <location>
        <begin position="29"/>
        <end position="50"/>
    </location>
</feature>
<dbReference type="RefSeq" id="WP_148621895.1">
    <property type="nucleotide sequence ID" value="NZ_SDGZ01000006.1"/>
</dbReference>
<keyword evidence="1" id="KW-1133">Transmembrane helix</keyword>
<dbReference type="Pfam" id="PF14897">
    <property type="entry name" value="EpsG"/>
    <property type="match status" value="1"/>
</dbReference>
<dbReference type="OrthoDB" id="2278077at2"/>
<feature type="transmembrane region" description="Helical" evidence="1">
    <location>
        <begin position="86"/>
        <end position="103"/>
    </location>
</feature>
<proteinExistence type="predicted"/>
<keyword evidence="1" id="KW-0812">Transmembrane</keyword>
<accession>A0A6C2CC57</accession>
<feature type="transmembrane region" description="Helical" evidence="1">
    <location>
        <begin position="186"/>
        <end position="212"/>
    </location>
</feature>
<name>A0A6C2CC57_9LACO</name>
<comment type="caution">
    <text evidence="2">The sequence shown here is derived from an EMBL/GenBank/DDBJ whole genome shotgun (WGS) entry which is preliminary data.</text>
</comment>
<evidence type="ECO:0000256" key="1">
    <source>
        <dbReference type="SAM" id="Phobius"/>
    </source>
</evidence>
<organism evidence="2 3">
    <name type="scientific">Weissella muntiaci</name>
    <dbReference type="NCBI Taxonomy" id="2508881"/>
    <lineage>
        <taxon>Bacteria</taxon>
        <taxon>Bacillati</taxon>
        <taxon>Bacillota</taxon>
        <taxon>Bacilli</taxon>
        <taxon>Lactobacillales</taxon>
        <taxon>Lactobacillaceae</taxon>
        <taxon>Weissella</taxon>
    </lineage>
</organism>
<gene>
    <name evidence="2" type="ORF">ESZ50_01795</name>
</gene>
<protein>
    <submittedName>
        <fullName evidence="2">EpsG family protein</fullName>
    </submittedName>
</protein>
<feature type="transmembrane region" description="Helical" evidence="1">
    <location>
        <begin position="308"/>
        <end position="325"/>
    </location>
</feature>
<feature type="transmembrane region" description="Helical" evidence="1">
    <location>
        <begin position="224"/>
        <end position="245"/>
    </location>
</feature>
<reference evidence="2 3" key="1">
    <citation type="submission" date="2019-01" db="EMBL/GenBank/DDBJ databases">
        <title>Weissella sp. nov., a novel lactic acid bacterium isolated from animal feces.</title>
        <authorList>
            <person name="Wang L.-T."/>
        </authorList>
    </citation>
    <scope>NUCLEOTIDE SEQUENCE [LARGE SCALE GENOMIC DNA]</scope>
    <source>
        <strain evidence="2 3">8H-2</strain>
    </source>
</reference>
<dbReference type="Proteomes" id="UP000371977">
    <property type="component" value="Unassembled WGS sequence"/>
</dbReference>
<feature type="transmembrane region" description="Helical" evidence="1">
    <location>
        <begin position="115"/>
        <end position="141"/>
    </location>
</feature>
<keyword evidence="1" id="KW-0472">Membrane</keyword>
<dbReference type="AlphaFoldDB" id="A0A6C2CC57"/>
<sequence length="358" mass="41626">MIYWYMVLLIVIFGLTSTIFPFLKKSLFVGSFFILWLVSALRYDVGVDFMSYKYYFDFSNNLVLPFEKGFIGLIFFVRSVATNSQYLFIVVSLITIFFIFKAISDQSTGPFLSIFMFLTLYMYFSSFNILRQYISVALIFYAVKFIKVKQFTAYYFVVLLAISIHSSALIFLLLPLVVRRIIRRSTLVLIMILEFIFFLYSTYWISLIAIIIPKMAIYTGTQSVVHGTANMLALIVGSALIVYFLNKDQLDQLNPNNNIYGLLMTMLFPMLFFFDNIVVQRLGVYFIIFLIVFVPSELELLKQGRYRILQLPFYMLCLILGIYSFNNQLALDNSGVLPYQVNTNLNLNDSYPLPEMIE</sequence>
<evidence type="ECO:0000313" key="3">
    <source>
        <dbReference type="Proteomes" id="UP000371977"/>
    </source>
</evidence>
<evidence type="ECO:0000313" key="2">
    <source>
        <dbReference type="EMBL" id="TYC50695.1"/>
    </source>
</evidence>
<keyword evidence="3" id="KW-1185">Reference proteome</keyword>
<feature type="transmembrane region" description="Helical" evidence="1">
    <location>
        <begin position="283"/>
        <end position="301"/>
    </location>
</feature>
<feature type="transmembrane region" description="Helical" evidence="1">
    <location>
        <begin position="5"/>
        <end position="23"/>
    </location>
</feature>
<feature type="transmembrane region" description="Helical" evidence="1">
    <location>
        <begin position="62"/>
        <end position="80"/>
    </location>
</feature>